<dbReference type="PANTHER" id="PTHR42695:SF5">
    <property type="entry name" value="GLUTAMINE AMIDOTRANSFERASE YLR126C-RELATED"/>
    <property type="match status" value="1"/>
</dbReference>
<dbReference type="InterPro" id="IPR044992">
    <property type="entry name" value="ChyE-like"/>
</dbReference>
<organism evidence="2">
    <name type="scientific">uncultured marine bacterium MedDCM-OCT-S08-C1622</name>
    <dbReference type="NCBI Taxonomy" id="743073"/>
    <lineage>
        <taxon>Bacteria</taxon>
        <taxon>environmental samples</taxon>
    </lineage>
</organism>
<dbReference type="CDD" id="cd01741">
    <property type="entry name" value="GATase1_1"/>
    <property type="match status" value="1"/>
</dbReference>
<keyword evidence="2" id="KW-0808">Transferase</keyword>
<dbReference type="GO" id="GO:0005829">
    <property type="term" value="C:cytosol"/>
    <property type="evidence" value="ECO:0007669"/>
    <property type="project" value="TreeGrafter"/>
</dbReference>
<feature type="domain" description="Glutamine amidotransferase" evidence="1">
    <location>
        <begin position="25"/>
        <end position="181"/>
    </location>
</feature>
<evidence type="ECO:0000259" key="1">
    <source>
        <dbReference type="Pfam" id="PF00117"/>
    </source>
</evidence>
<dbReference type="InterPro" id="IPR017926">
    <property type="entry name" value="GATASE"/>
</dbReference>
<dbReference type="AlphaFoldDB" id="D6PDX2"/>
<keyword evidence="2" id="KW-0315">Glutamine amidotransferase</keyword>
<dbReference type="EMBL" id="GU943004">
    <property type="protein sequence ID" value="ADD93923.1"/>
    <property type="molecule type" value="Genomic_DNA"/>
</dbReference>
<dbReference type="SUPFAM" id="SSF52317">
    <property type="entry name" value="Class I glutamine amidotransferase-like"/>
    <property type="match status" value="1"/>
</dbReference>
<dbReference type="GO" id="GO:0016740">
    <property type="term" value="F:transferase activity"/>
    <property type="evidence" value="ECO:0007669"/>
    <property type="project" value="UniProtKB-KW"/>
</dbReference>
<dbReference type="Gene3D" id="3.40.50.880">
    <property type="match status" value="1"/>
</dbReference>
<sequence>MSKEVLIFLHMDDEHPGYIAKFLQEMKIPFRVIRSYAGELIPPWHEDMAGLVFMGGVMSANDDIPWIKQEISLIRSALIQKTPLLGHCLGGQLISKALGATISANPVGEVGWHLCTKTSNKHVSDWLSDVDEKFMMFHWHFETFSLPENAQLLFCSEHCQNQAYCFGDNVLAMQGHVEMTEELLNDWITNWRDDLKVSLPSMQNYEQVRENLVDNVFRLNKVAERLYQRWSMTLSL</sequence>
<accession>D6PDX2</accession>
<evidence type="ECO:0000313" key="2">
    <source>
        <dbReference type="EMBL" id="ADD93923.1"/>
    </source>
</evidence>
<dbReference type="PROSITE" id="PS51273">
    <property type="entry name" value="GATASE_TYPE_1"/>
    <property type="match status" value="1"/>
</dbReference>
<protein>
    <submittedName>
        <fullName evidence="2">Glutamine amidotransferase class I</fullName>
    </submittedName>
</protein>
<reference evidence="2" key="1">
    <citation type="journal article" date="2010" name="ISME J.">
        <title>Metagenome of the Mediterranean deep chlorophyll maximum studied by direct and fosmid library 454 pyrosequencing.</title>
        <authorList>
            <person name="Ghai R."/>
            <person name="Martin-Cuadrado A.B."/>
            <person name="Molto A.G."/>
            <person name="Heredia I.G."/>
            <person name="Cabrera R."/>
            <person name="Martin J."/>
            <person name="Verdu M."/>
            <person name="Deschamps P."/>
            <person name="Moreira D."/>
            <person name="Lopez-Garcia P."/>
            <person name="Mira A."/>
            <person name="Rodriguez-Valera F."/>
        </authorList>
    </citation>
    <scope>NUCLEOTIDE SEQUENCE</scope>
</reference>
<dbReference type="InterPro" id="IPR029062">
    <property type="entry name" value="Class_I_gatase-like"/>
</dbReference>
<dbReference type="Pfam" id="PF00117">
    <property type="entry name" value="GATase"/>
    <property type="match status" value="1"/>
</dbReference>
<name>D6PDX2_9BACT</name>
<dbReference type="PANTHER" id="PTHR42695">
    <property type="entry name" value="GLUTAMINE AMIDOTRANSFERASE YLR126C-RELATED"/>
    <property type="match status" value="1"/>
</dbReference>
<proteinExistence type="predicted"/>